<dbReference type="RefSeq" id="WP_218111488.1">
    <property type="nucleotide sequence ID" value="NZ_CP065383.1"/>
</dbReference>
<dbReference type="PANTHER" id="PTHR44846">
    <property type="entry name" value="MANNOSYL-D-GLYCERATE TRANSPORT/METABOLISM SYSTEM REPRESSOR MNGR-RELATED"/>
    <property type="match status" value="1"/>
</dbReference>
<dbReference type="GO" id="GO:0045892">
    <property type="term" value="P:negative regulation of DNA-templated transcription"/>
    <property type="evidence" value="ECO:0007669"/>
    <property type="project" value="TreeGrafter"/>
</dbReference>
<dbReference type="Pfam" id="PF00392">
    <property type="entry name" value="GntR"/>
    <property type="match status" value="1"/>
</dbReference>
<sequence length="261" mass="30152">MEGVNEQNKSKNNVTNKFVSKSSPIPCYLQLKEILKQQIEEHLFDVSFPSERELAEKYHLSRPTVRQALQELVSEGLIIKRRGQISTVVPAIHIVRDYAQELISFSEEMKRKGYVPSSKVLRFETISAPVEIAEKLKIKEEEDTIVLERVRYGDGEPFNLGISYLPLKLCPDILEIDFNQQPSLHSILKRRYGLDLVMSQESFEPMMPSKKEAQLLNITTRMPLLLMEGITYTADGIPVEYFLLKFRGDKARFSVRVFRRS</sequence>
<dbReference type="SUPFAM" id="SSF64288">
    <property type="entry name" value="Chorismate lyase-like"/>
    <property type="match status" value="1"/>
</dbReference>
<evidence type="ECO:0000313" key="5">
    <source>
        <dbReference type="EMBL" id="QPM68999.1"/>
    </source>
</evidence>
<dbReference type="SMART" id="SM00345">
    <property type="entry name" value="HTH_GNTR"/>
    <property type="match status" value="1"/>
</dbReference>
<dbReference type="EMBL" id="CP065383">
    <property type="protein sequence ID" value="QPM68999.1"/>
    <property type="molecule type" value="Genomic_DNA"/>
</dbReference>
<evidence type="ECO:0000256" key="2">
    <source>
        <dbReference type="ARBA" id="ARBA00023125"/>
    </source>
</evidence>
<dbReference type="Gene3D" id="1.10.10.10">
    <property type="entry name" value="Winged helix-like DNA-binding domain superfamily/Winged helix DNA-binding domain"/>
    <property type="match status" value="1"/>
</dbReference>
<accession>A0A7T1AN62</accession>
<evidence type="ECO:0000256" key="3">
    <source>
        <dbReference type="ARBA" id="ARBA00023163"/>
    </source>
</evidence>
<feature type="domain" description="HTH gntR-type" evidence="4">
    <location>
        <begin position="25"/>
        <end position="92"/>
    </location>
</feature>
<reference evidence="5 6" key="1">
    <citation type="journal article" date="2021" name="Nat. Commun.">
        <title>Isolation of a member of the candidate phylum Atribacteria reveals a unique cell membrane structure.</title>
        <authorList>
            <person name="Taiki K."/>
            <person name="Nobu M.K."/>
            <person name="Kusada H."/>
            <person name="Meng X.-Y."/>
            <person name="Hosoki N."/>
            <person name="Uematsu K."/>
            <person name="Yoshioka H."/>
            <person name="Kamagata Y."/>
            <person name="Tamaki H."/>
        </authorList>
    </citation>
    <scope>NUCLEOTIDE SEQUENCE [LARGE SCALE GENOMIC DNA]</scope>
    <source>
        <strain evidence="5 6">RT761</strain>
    </source>
</reference>
<dbReference type="GO" id="GO:0003677">
    <property type="term" value="F:DNA binding"/>
    <property type="evidence" value="ECO:0007669"/>
    <property type="project" value="UniProtKB-KW"/>
</dbReference>
<dbReference type="InterPro" id="IPR036388">
    <property type="entry name" value="WH-like_DNA-bd_sf"/>
</dbReference>
<dbReference type="GO" id="GO:0003700">
    <property type="term" value="F:DNA-binding transcription factor activity"/>
    <property type="evidence" value="ECO:0007669"/>
    <property type="project" value="InterPro"/>
</dbReference>
<evidence type="ECO:0000256" key="1">
    <source>
        <dbReference type="ARBA" id="ARBA00023015"/>
    </source>
</evidence>
<dbReference type="Proteomes" id="UP000594463">
    <property type="component" value="Chromosome"/>
</dbReference>
<organism evidence="5 6">
    <name type="scientific">Atribacter laminatus</name>
    <dbReference type="NCBI Taxonomy" id="2847778"/>
    <lineage>
        <taxon>Bacteria</taxon>
        <taxon>Pseudomonadati</taxon>
        <taxon>Atribacterota</taxon>
        <taxon>Atribacteria</taxon>
        <taxon>Atribacterales</taxon>
        <taxon>Atribacteraceae</taxon>
        <taxon>Atribacter</taxon>
    </lineage>
</organism>
<name>A0A7T1AN62_ATRLM</name>
<dbReference type="InterPro" id="IPR011663">
    <property type="entry name" value="UTRA"/>
</dbReference>
<evidence type="ECO:0000313" key="6">
    <source>
        <dbReference type="Proteomes" id="UP000594463"/>
    </source>
</evidence>
<dbReference type="AlphaFoldDB" id="A0A7T1AN62"/>
<gene>
    <name evidence="5" type="primary">yvoA_5</name>
    <name evidence="5" type="ORF">RT761_02227</name>
</gene>
<protein>
    <submittedName>
        <fullName evidence="5">HTH-type transcriptional repressor YvoA</fullName>
    </submittedName>
</protein>
<dbReference type="InterPro" id="IPR028978">
    <property type="entry name" value="Chorismate_lyase_/UTRA_dom_sf"/>
</dbReference>
<dbReference type="Gene3D" id="3.40.1410.10">
    <property type="entry name" value="Chorismate lyase-like"/>
    <property type="match status" value="1"/>
</dbReference>
<dbReference type="KEGG" id="alam:RT761_02227"/>
<dbReference type="SUPFAM" id="SSF46785">
    <property type="entry name" value="Winged helix' DNA-binding domain"/>
    <property type="match status" value="1"/>
</dbReference>
<keyword evidence="3" id="KW-0804">Transcription</keyword>
<keyword evidence="6" id="KW-1185">Reference proteome</keyword>
<dbReference type="InterPro" id="IPR036390">
    <property type="entry name" value="WH_DNA-bd_sf"/>
</dbReference>
<dbReference type="PRINTS" id="PR00035">
    <property type="entry name" value="HTHGNTR"/>
</dbReference>
<dbReference type="PANTHER" id="PTHR44846:SF1">
    <property type="entry name" value="MANNOSYL-D-GLYCERATE TRANSPORT_METABOLISM SYSTEM REPRESSOR MNGR-RELATED"/>
    <property type="match status" value="1"/>
</dbReference>
<proteinExistence type="predicted"/>
<keyword evidence="2" id="KW-0238">DNA-binding</keyword>
<dbReference type="CDD" id="cd07377">
    <property type="entry name" value="WHTH_GntR"/>
    <property type="match status" value="1"/>
</dbReference>
<dbReference type="InterPro" id="IPR000524">
    <property type="entry name" value="Tscrpt_reg_HTH_GntR"/>
</dbReference>
<dbReference type="Pfam" id="PF07702">
    <property type="entry name" value="UTRA"/>
    <property type="match status" value="1"/>
</dbReference>
<dbReference type="InterPro" id="IPR050679">
    <property type="entry name" value="Bact_HTH_transcr_reg"/>
</dbReference>
<dbReference type="SMART" id="SM00866">
    <property type="entry name" value="UTRA"/>
    <property type="match status" value="1"/>
</dbReference>
<evidence type="ECO:0000259" key="4">
    <source>
        <dbReference type="PROSITE" id="PS50949"/>
    </source>
</evidence>
<dbReference type="PROSITE" id="PS50949">
    <property type="entry name" value="HTH_GNTR"/>
    <property type="match status" value="1"/>
</dbReference>
<keyword evidence="1" id="KW-0805">Transcription regulation</keyword>